<dbReference type="PANTHER" id="PTHR43861">
    <property type="entry name" value="TRANS-ACONITATE 2-METHYLTRANSFERASE-RELATED"/>
    <property type="match status" value="1"/>
</dbReference>
<evidence type="ECO:0000259" key="1">
    <source>
        <dbReference type="Pfam" id="PF13847"/>
    </source>
</evidence>
<dbReference type="AlphaFoldDB" id="A0A1G8IYL2"/>
<gene>
    <name evidence="2" type="ORF">SAMN05192573_117149</name>
</gene>
<evidence type="ECO:0000313" key="3">
    <source>
        <dbReference type="Proteomes" id="UP000199705"/>
    </source>
</evidence>
<dbReference type="InterPro" id="IPR025714">
    <property type="entry name" value="Methyltranfer_dom"/>
</dbReference>
<reference evidence="3" key="1">
    <citation type="submission" date="2016-10" db="EMBL/GenBank/DDBJ databases">
        <authorList>
            <person name="Varghese N."/>
            <person name="Submissions S."/>
        </authorList>
    </citation>
    <scope>NUCLEOTIDE SEQUENCE [LARGE SCALE GENOMIC DNA]</scope>
    <source>
        <strain evidence="3">Gh-67</strain>
    </source>
</reference>
<keyword evidence="3" id="KW-1185">Reference proteome</keyword>
<dbReference type="Proteomes" id="UP000199705">
    <property type="component" value="Unassembled WGS sequence"/>
</dbReference>
<keyword evidence="2" id="KW-0489">Methyltransferase</keyword>
<dbReference type="CDD" id="cd02440">
    <property type="entry name" value="AdoMet_MTases"/>
    <property type="match status" value="1"/>
</dbReference>
<dbReference type="STRING" id="551996.SAMN05192573_117149"/>
<name>A0A1G8IYL2_9SPHI</name>
<protein>
    <submittedName>
        <fullName evidence="2">Ubiquinone/menaquinone biosynthesis C-methylase UbiE</fullName>
    </submittedName>
</protein>
<evidence type="ECO:0000313" key="2">
    <source>
        <dbReference type="EMBL" id="SDI23913.1"/>
    </source>
</evidence>
<dbReference type="Pfam" id="PF13847">
    <property type="entry name" value="Methyltransf_31"/>
    <property type="match status" value="1"/>
</dbReference>
<accession>A0A1G8IYL2</accession>
<dbReference type="GO" id="GO:0032259">
    <property type="term" value="P:methylation"/>
    <property type="evidence" value="ECO:0007669"/>
    <property type="project" value="UniProtKB-KW"/>
</dbReference>
<dbReference type="InterPro" id="IPR029063">
    <property type="entry name" value="SAM-dependent_MTases_sf"/>
</dbReference>
<sequence>MGYGLWTIGYGQTNELMNQQKHIQREGKGTAKLFDERSLANDYATLAPLLRPGLKVLDVGCGTGAISKDIAALVGESGHVTGIDNTEYFIQSGMETYASVQNMELIYTDLFSFEPEEQYDLIVSARVLQWLSNPVEALKKMYSLLKPGGTVSILDYNHEALQWQPQPPASMQRFYATFLRWRGDAGMNNHIAEDLPEYLQEAGFINIEVFNADEVYQKGEYNFENKAGIWAKVAQSKQMVEEGYIDDESRLLAIDEYTNWVENEAEQMAMKLKEVRGVKPE</sequence>
<feature type="domain" description="Methyltransferase" evidence="1">
    <location>
        <begin position="52"/>
        <end position="173"/>
    </location>
</feature>
<dbReference type="Gene3D" id="3.40.50.150">
    <property type="entry name" value="Vaccinia Virus protein VP39"/>
    <property type="match status" value="1"/>
</dbReference>
<dbReference type="SUPFAM" id="SSF53335">
    <property type="entry name" value="S-adenosyl-L-methionine-dependent methyltransferases"/>
    <property type="match status" value="1"/>
</dbReference>
<organism evidence="2 3">
    <name type="scientific">Mucilaginibacter gossypii</name>
    <dbReference type="NCBI Taxonomy" id="551996"/>
    <lineage>
        <taxon>Bacteria</taxon>
        <taxon>Pseudomonadati</taxon>
        <taxon>Bacteroidota</taxon>
        <taxon>Sphingobacteriia</taxon>
        <taxon>Sphingobacteriales</taxon>
        <taxon>Sphingobacteriaceae</taxon>
        <taxon>Mucilaginibacter</taxon>
    </lineage>
</organism>
<keyword evidence="2" id="KW-0830">Ubiquinone</keyword>
<keyword evidence="2" id="KW-0808">Transferase</keyword>
<dbReference type="GO" id="GO:0008168">
    <property type="term" value="F:methyltransferase activity"/>
    <property type="evidence" value="ECO:0007669"/>
    <property type="project" value="UniProtKB-KW"/>
</dbReference>
<proteinExistence type="predicted"/>
<dbReference type="EMBL" id="FNCG01000017">
    <property type="protein sequence ID" value="SDI23913.1"/>
    <property type="molecule type" value="Genomic_DNA"/>
</dbReference>